<feature type="domain" description="HAMP" evidence="4">
    <location>
        <begin position="288"/>
        <end position="341"/>
    </location>
</feature>
<dbReference type="Gene3D" id="3.30.70.270">
    <property type="match status" value="1"/>
</dbReference>
<reference evidence="6" key="2">
    <citation type="submission" date="2020-08" db="EMBL/GenBank/DDBJ databases">
        <authorList>
            <person name="Lai Q."/>
        </authorList>
    </citation>
    <scope>NUCLEOTIDE SEQUENCE</scope>
    <source>
        <strain evidence="6">S27-2</strain>
    </source>
</reference>
<evidence type="ECO:0000259" key="4">
    <source>
        <dbReference type="PROSITE" id="PS50885"/>
    </source>
</evidence>
<dbReference type="InterPro" id="IPR029787">
    <property type="entry name" value="Nucleotide_cyclase"/>
</dbReference>
<feature type="domain" description="EAL" evidence="3">
    <location>
        <begin position="514"/>
        <end position="769"/>
    </location>
</feature>
<dbReference type="InterPro" id="IPR029150">
    <property type="entry name" value="dCache_3"/>
</dbReference>
<dbReference type="SUPFAM" id="SSF55073">
    <property type="entry name" value="Nucleotide cyclase"/>
    <property type="match status" value="1"/>
</dbReference>
<dbReference type="InterPro" id="IPR050706">
    <property type="entry name" value="Cyclic-di-GMP_PDE-like"/>
</dbReference>
<dbReference type="InterPro" id="IPR003660">
    <property type="entry name" value="HAMP_dom"/>
</dbReference>
<dbReference type="AlphaFoldDB" id="A0A8J6IRK0"/>
<feature type="coiled-coil region" evidence="1">
    <location>
        <begin position="39"/>
        <end position="66"/>
    </location>
</feature>
<dbReference type="InterPro" id="IPR035919">
    <property type="entry name" value="EAL_sf"/>
</dbReference>
<evidence type="ECO:0000259" key="5">
    <source>
        <dbReference type="PROSITE" id="PS50887"/>
    </source>
</evidence>
<protein>
    <submittedName>
        <fullName evidence="6">EAL domain-containing protein</fullName>
    </submittedName>
</protein>
<dbReference type="Pfam" id="PF00672">
    <property type="entry name" value="HAMP"/>
    <property type="match status" value="1"/>
</dbReference>
<dbReference type="SUPFAM" id="SSF141868">
    <property type="entry name" value="EAL domain-like"/>
    <property type="match status" value="1"/>
</dbReference>
<dbReference type="SMART" id="SM00304">
    <property type="entry name" value="HAMP"/>
    <property type="match status" value="1"/>
</dbReference>
<sequence>MTFQTSLKNQIILFSAIVVLITSVTSLASFWWSTSEYNEKRIEMDIDNAENVYEQYLAAKENLLITAARVLTADFGFKTAVATNDAETIASVLTNHGQRIQADLMLLTDLQGRLVSSSSQEFIAGTDMANVVKTLLASDFHARFIQFDNVLYQVIILPVKAPRAIAFNLIGFRINQQVTDDLKQVTGLEVSFIGPQKHVFSSSLERSVDGNLVDYFTEHKVRGLLGQRVAYVNRTIALNSLPEEPVSILLSASLQQNYDEFDRLLLTFVALAAVAMVLCLLISSLLARNLTVPLSRLVVTARRFARGDYASEQEDNRNSSEIRELFAAFSDMGNEIQQREQQILYQSQHDSLTGLFNRHVIQLHIEKLVDAAEPFWVLVLDIKGLKQINDKLGPQIGDDCIQVLAKRLVNFCDGNEEHNARIGGDEFLMVLPVASLHNPDIQVDNLLDKLAQPYRVRDLSLSLQISCGVVKYPQDAADAKSILRRATIACDAASNANLPLRFYQAGEDEAHLERIAIVEDLKNAIEMDDGQLFMAYQPKVRATNGKVEKVEALIRWINKDGKFIPPDVFIELAEQAGLIIQLTQWVINTVVAQIKSWQQQDVFINASINVSAQDLTHADFLEYLQSCIEFHQLDAGFITIELTERDMMEDEQKALAVVEQLKSHGFTLSVDDYGVGQSSLSKLKQLPLDELKIDKSFILTLDQSPGDQIIVKSTILLGHELGFTMVAEGVENLASYNLLKEFGCDQLQGYFISRPLSAADFIQWLANYENH</sequence>
<evidence type="ECO:0000256" key="2">
    <source>
        <dbReference type="SAM" id="Phobius"/>
    </source>
</evidence>
<dbReference type="RefSeq" id="WP_186504807.1">
    <property type="nucleotide sequence ID" value="NZ_JACNEP010000001.1"/>
</dbReference>
<dbReference type="InterPro" id="IPR043128">
    <property type="entry name" value="Rev_trsase/Diguanyl_cyclase"/>
</dbReference>
<dbReference type="GO" id="GO:0016020">
    <property type="term" value="C:membrane"/>
    <property type="evidence" value="ECO:0007669"/>
    <property type="project" value="InterPro"/>
</dbReference>
<dbReference type="InterPro" id="IPR001633">
    <property type="entry name" value="EAL_dom"/>
</dbReference>
<dbReference type="GO" id="GO:0007165">
    <property type="term" value="P:signal transduction"/>
    <property type="evidence" value="ECO:0007669"/>
    <property type="project" value="InterPro"/>
</dbReference>
<dbReference type="CDD" id="cd01949">
    <property type="entry name" value="GGDEF"/>
    <property type="match status" value="1"/>
</dbReference>
<dbReference type="GO" id="GO:0071111">
    <property type="term" value="F:cyclic-guanylate-specific phosphodiesterase activity"/>
    <property type="evidence" value="ECO:0007669"/>
    <property type="project" value="InterPro"/>
</dbReference>
<dbReference type="EMBL" id="JACNEP010000001">
    <property type="protein sequence ID" value="MBC3764328.1"/>
    <property type="molecule type" value="Genomic_DNA"/>
</dbReference>
<gene>
    <name evidence="6" type="ORF">H8B19_00420</name>
</gene>
<dbReference type="PANTHER" id="PTHR33121">
    <property type="entry name" value="CYCLIC DI-GMP PHOSPHODIESTERASE PDEF"/>
    <property type="match status" value="1"/>
</dbReference>
<dbReference type="Pfam" id="PF14827">
    <property type="entry name" value="dCache_3"/>
    <property type="match status" value="1"/>
</dbReference>
<dbReference type="Gene3D" id="6.10.340.10">
    <property type="match status" value="1"/>
</dbReference>
<dbReference type="CDD" id="cd06225">
    <property type="entry name" value="HAMP"/>
    <property type="match status" value="1"/>
</dbReference>
<keyword evidence="2" id="KW-1133">Transmembrane helix</keyword>
<evidence type="ECO:0000313" key="6">
    <source>
        <dbReference type="EMBL" id="MBC3764328.1"/>
    </source>
</evidence>
<comment type="caution">
    <text evidence="6">The sequence shown here is derived from an EMBL/GenBank/DDBJ whole genome shotgun (WGS) entry which is preliminary data.</text>
</comment>
<evidence type="ECO:0000313" key="7">
    <source>
        <dbReference type="Proteomes" id="UP000601768"/>
    </source>
</evidence>
<dbReference type="Gene3D" id="3.20.20.450">
    <property type="entry name" value="EAL domain"/>
    <property type="match status" value="1"/>
</dbReference>
<dbReference type="CDD" id="cd01948">
    <property type="entry name" value="EAL"/>
    <property type="match status" value="1"/>
</dbReference>
<feature type="transmembrane region" description="Helical" evidence="2">
    <location>
        <begin position="264"/>
        <end position="287"/>
    </location>
</feature>
<keyword evidence="2" id="KW-0472">Membrane</keyword>
<keyword evidence="2" id="KW-0812">Transmembrane</keyword>
<organism evidence="6 7">
    <name type="scientific">Neptunicella marina</name>
    <dbReference type="NCBI Taxonomy" id="2125989"/>
    <lineage>
        <taxon>Bacteria</taxon>
        <taxon>Pseudomonadati</taxon>
        <taxon>Pseudomonadota</taxon>
        <taxon>Gammaproteobacteria</taxon>
        <taxon>Alteromonadales</taxon>
        <taxon>Alteromonadaceae</taxon>
        <taxon>Neptunicella</taxon>
    </lineage>
</organism>
<dbReference type="PROSITE" id="PS50887">
    <property type="entry name" value="GGDEF"/>
    <property type="match status" value="1"/>
</dbReference>
<dbReference type="SUPFAM" id="SSF158472">
    <property type="entry name" value="HAMP domain-like"/>
    <property type="match status" value="1"/>
</dbReference>
<dbReference type="InterPro" id="IPR000160">
    <property type="entry name" value="GGDEF_dom"/>
</dbReference>
<dbReference type="PANTHER" id="PTHR33121:SF79">
    <property type="entry name" value="CYCLIC DI-GMP PHOSPHODIESTERASE PDED-RELATED"/>
    <property type="match status" value="1"/>
</dbReference>
<accession>A0A8J6IRK0</accession>
<proteinExistence type="predicted"/>
<dbReference type="SMART" id="SM00052">
    <property type="entry name" value="EAL"/>
    <property type="match status" value="1"/>
</dbReference>
<dbReference type="Pfam" id="PF00990">
    <property type="entry name" value="GGDEF"/>
    <property type="match status" value="1"/>
</dbReference>
<evidence type="ECO:0000259" key="3">
    <source>
        <dbReference type="PROSITE" id="PS50883"/>
    </source>
</evidence>
<keyword evidence="1" id="KW-0175">Coiled coil</keyword>
<dbReference type="Pfam" id="PF00563">
    <property type="entry name" value="EAL"/>
    <property type="match status" value="1"/>
</dbReference>
<dbReference type="NCBIfam" id="TIGR00254">
    <property type="entry name" value="GGDEF"/>
    <property type="match status" value="1"/>
</dbReference>
<dbReference type="PROSITE" id="PS50883">
    <property type="entry name" value="EAL"/>
    <property type="match status" value="1"/>
</dbReference>
<feature type="transmembrane region" description="Helical" evidence="2">
    <location>
        <begin position="12"/>
        <end position="32"/>
    </location>
</feature>
<feature type="domain" description="GGDEF" evidence="5">
    <location>
        <begin position="373"/>
        <end position="505"/>
    </location>
</feature>
<dbReference type="PROSITE" id="PS50885">
    <property type="entry name" value="HAMP"/>
    <property type="match status" value="1"/>
</dbReference>
<keyword evidence="7" id="KW-1185">Reference proteome</keyword>
<reference evidence="6" key="1">
    <citation type="journal article" date="2018" name="Int. J. Syst. Evol. Microbiol.">
        <title>Neptunicella marina gen. nov., sp. nov., isolated from surface seawater.</title>
        <authorList>
            <person name="Liu X."/>
            <person name="Lai Q."/>
            <person name="Du Y."/>
            <person name="Zhang X."/>
            <person name="Liu Z."/>
            <person name="Sun F."/>
            <person name="Shao Z."/>
        </authorList>
    </citation>
    <scope>NUCLEOTIDE SEQUENCE</scope>
    <source>
        <strain evidence="6">S27-2</strain>
    </source>
</reference>
<dbReference type="Proteomes" id="UP000601768">
    <property type="component" value="Unassembled WGS sequence"/>
</dbReference>
<dbReference type="SMART" id="SM00267">
    <property type="entry name" value="GGDEF"/>
    <property type="match status" value="1"/>
</dbReference>
<name>A0A8J6IRK0_9ALTE</name>
<evidence type="ECO:0000256" key="1">
    <source>
        <dbReference type="SAM" id="Coils"/>
    </source>
</evidence>